<sequence>MQEKIIETDSQGTATKEISPNDSLGQVLSKEHSSRGLRLGVSPSIAFDTKIPNNMPPILVKVELHLNTLAKMKCKI</sequence>
<accession>A0AAN9EV40</accession>
<feature type="compositionally biased region" description="Polar residues" evidence="1">
    <location>
        <begin position="8"/>
        <end position="21"/>
    </location>
</feature>
<evidence type="ECO:0000313" key="3">
    <source>
        <dbReference type="Proteomes" id="UP001359559"/>
    </source>
</evidence>
<organism evidence="2 3">
    <name type="scientific">Clitoria ternatea</name>
    <name type="common">Butterfly pea</name>
    <dbReference type="NCBI Taxonomy" id="43366"/>
    <lineage>
        <taxon>Eukaryota</taxon>
        <taxon>Viridiplantae</taxon>
        <taxon>Streptophyta</taxon>
        <taxon>Embryophyta</taxon>
        <taxon>Tracheophyta</taxon>
        <taxon>Spermatophyta</taxon>
        <taxon>Magnoliopsida</taxon>
        <taxon>eudicotyledons</taxon>
        <taxon>Gunneridae</taxon>
        <taxon>Pentapetalae</taxon>
        <taxon>rosids</taxon>
        <taxon>fabids</taxon>
        <taxon>Fabales</taxon>
        <taxon>Fabaceae</taxon>
        <taxon>Papilionoideae</taxon>
        <taxon>50 kb inversion clade</taxon>
        <taxon>NPAAA clade</taxon>
        <taxon>indigoferoid/millettioid clade</taxon>
        <taxon>Phaseoleae</taxon>
        <taxon>Clitoria</taxon>
    </lineage>
</organism>
<gene>
    <name evidence="2" type="ORF">RJT34_30750</name>
</gene>
<evidence type="ECO:0000256" key="1">
    <source>
        <dbReference type="SAM" id="MobiDB-lite"/>
    </source>
</evidence>
<dbReference type="AlphaFoldDB" id="A0AAN9EV40"/>
<keyword evidence="3" id="KW-1185">Reference proteome</keyword>
<reference evidence="2 3" key="1">
    <citation type="submission" date="2024-01" db="EMBL/GenBank/DDBJ databases">
        <title>The genomes of 5 underutilized Papilionoideae crops provide insights into root nodulation and disease resistance.</title>
        <authorList>
            <person name="Yuan L."/>
        </authorList>
    </citation>
    <scope>NUCLEOTIDE SEQUENCE [LARGE SCALE GENOMIC DNA]</scope>
    <source>
        <strain evidence="2">LY-2023</strain>
        <tissue evidence="2">Leaf</tissue>
    </source>
</reference>
<dbReference type="Proteomes" id="UP001359559">
    <property type="component" value="Unassembled WGS sequence"/>
</dbReference>
<name>A0AAN9EV40_CLITE</name>
<feature type="region of interest" description="Disordered" evidence="1">
    <location>
        <begin position="1"/>
        <end position="21"/>
    </location>
</feature>
<proteinExistence type="predicted"/>
<dbReference type="EMBL" id="JAYKXN010000008">
    <property type="protein sequence ID" value="KAK7263165.1"/>
    <property type="molecule type" value="Genomic_DNA"/>
</dbReference>
<evidence type="ECO:0000313" key="2">
    <source>
        <dbReference type="EMBL" id="KAK7263165.1"/>
    </source>
</evidence>
<comment type="caution">
    <text evidence="2">The sequence shown here is derived from an EMBL/GenBank/DDBJ whole genome shotgun (WGS) entry which is preliminary data.</text>
</comment>
<protein>
    <submittedName>
        <fullName evidence="2">Uncharacterized protein</fullName>
    </submittedName>
</protein>